<feature type="domain" description="PRELI/MSF1" evidence="1">
    <location>
        <begin position="1"/>
        <end position="174"/>
    </location>
</feature>
<accession>A0A5K1V5K3</accession>
<protein>
    <recommendedName>
        <fullName evidence="1">PRELI/MSF1 domain-containing protein</fullName>
    </recommendedName>
</protein>
<comment type="caution">
    <text evidence="2">The sequence shown here is derived from an EMBL/GenBank/DDBJ whole genome shotgun (WGS) entry which is preliminary data.</text>
</comment>
<gene>
    <name evidence="2" type="ORF">CL6EHI_143630</name>
</gene>
<dbReference type="VEuPathDB" id="AmoebaDB:KM1_045640"/>
<dbReference type="GO" id="GO:0005758">
    <property type="term" value="C:mitochondrial intermembrane space"/>
    <property type="evidence" value="ECO:0007669"/>
    <property type="project" value="InterPro"/>
</dbReference>
<organism evidence="2 3">
    <name type="scientific">Entamoeba histolytica</name>
    <dbReference type="NCBI Taxonomy" id="5759"/>
    <lineage>
        <taxon>Eukaryota</taxon>
        <taxon>Amoebozoa</taxon>
        <taxon>Evosea</taxon>
        <taxon>Archamoebae</taxon>
        <taxon>Mastigamoebida</taxon>
        <taxon>Entamoebidae</taxon>
        <taxon>Entamoeba</taxon>
    </lineage>
</organism>
<dbReference type="InterPro" id="IPR037365">
    <property type="entry name" value="Slowmo/Ups"/>
</dbReference>
<dbReference type="PROSITE" id="PS50904">
    <property type="entry name" value="PRELI_MSF1"/>
    <property type="match status" value="1"/>
</dbReference>
<name>A0A5K1V5K3_ENTHI</name>
<sequence>MKEKMMKETCYSYSWDLVSSVYLQRYPTTPLFPMLLNHEISLIRWKVEDGLFYCEKRSTMFVPVPKVLQKVSKVDHCYIYQNLVIDIPHQIMKESSWNRVDAKTYHMLENAVWSGDENGHTQFSVDSIITISPKIPKPVAKPVLKRVVKEFNNGYDLARKVDKMMIEDFEDKITSLVKSIREFCDRQMEHQNLFVDLDFSTSFEYCFELPELTGKYI</sequence>
<dbReference type="Proteomes" id="UP000078387">
    <property type="component" value="Unassembled WGS sequence"/>
</dbReference>
<dbReference type="Pfam" id="PF04707">
    <property type="entry name" value="PRELI"/>
    <property type="match status" value="1"/>
</dbReference>
<evidence type="ECO:0000259" key="1">
    <source>
        <dbReference type="PROSITE" id="PS50904"/>
    </source>
</evidence>
<proteinExistence type="predicted"/>
<dbReference type="AlphaFoldDB" id="A0A5K1V5K3"/>
<dbReference type="SMR" id="A0A5K1V5K3"/>
<dbReference type="PANTHER" id="PTHR11158">
    <property type="entry name" value="MSF1/PX19 RELATED"/>
    <property type="match status" value="1"/>
</dbReference>
<dbReference type="OMA" id="RMNEDAN"/>
<dbReference type="VEuPathDB" id="AmoebaDB:EHI7A_018900"/>
<reference evidence="2 3" key="1">
    <citation type="submission" date="2016-05" db="EMBL/GenBank/DDBJ databases">
        <title>First whole genome sequencing of Entamoeba histolytica HM1:IMSS-clone-6.</title>
        <authorList>
            <person name="Mukherjee Avik.K."/>
            <person name="Izumyama S."/>
            <person name="Nakada-Tsukui K."/>
            <person name="Nozaki T."/>
        </authorList>
    </citation>
    <scope>NUCLEOTIDE SEQUENCE [LARGE SCALE GENOMIC DNA]</scope>
    <source>
        <strain evidence="2 3">HM1:IMSS clone 6</strain>
    </source>
</reference>
<dbReference type="VEuPathDB" id="AmoebaDB:EHI8A_014810"/>
<dbReference type="EMBL" id="BDEQ01000001">
    <property type="protein sequence ID" value="GAT97697.1"/>
    <property type="molecule type" value="Genomic_DNA"/>
</dbReference>
<dbReference type="InterPro" id="IPR006797">
    <property type="entry name" value="PRELI/MSF1_dom"/>
</dbReference>
<evidence type="ECO:0000313" key="3">
    <source>
        <dbReference type="Proteomes" id="UP000078387"/>
    </source>
</evidence>
<dbReference type="VEuPathDB" id="AmoebaDB:EHI5A_037000"/>
<dbReference type="VEuPathDB" id="AmoebaDB:EHI_143630"/>
<evidence type="ECO:0000313" key="2">
    <source>
        <dbReference type="EMBL" id="GAT97697.1"/>
    </source>
</evidence>